<evidence type="ECO:0000256" key="2">
    <source>
        <dbReference type="SAM" id="Phobius"/>
    </source>
</evidence>
<dbReference type="Pfam" id="PF19877">
    <property type="entry name" value="DUF6350"/>
    <property type="match status" value="1"/>
</dbReference>
<comment type="caution">
    <text evidence="3">The sequence shown here is derived from an EMBL/GenBank/DDBJ whole genome shotgun (WGS) entry which is preliminary data.</text>
</comment>
<gene>
    <name evidence="3" type="ORF">J4H85_10330</name>
</gene>
<feature type="transmembrane region" description="Helical" evidence="2">
    <location>
        <begin position="252"/>
        <end position="271"/>
    </location>
</feature>
<protein>
    <submittedName>
        <fullName evidence="3">Uncharacterized protein</fullName>
    </submittedName>
</protein>
<name>A0A939TNC6_9MICO</name>
<dbReference type="Proteomes" id="UP000668403">
    <property type="component" value="Unassembled WGS sequence"/>
</dbReference>
<feature type="region of interest" description="Disordered" evidence="1">
    <location>
        <begin position="488"/>
        <end position="574"/>
    </location>
</feature>
<feature type="transmembrane region" description="Helical" evidence="2">
    <location>
        <begin position="148"/>
        <end position="169"/>
    </location>
</feature>
<feature type="compositionally biased region" description="Basic and acidic residues" evidence="1">
    <location>
        <begin position="561"/>
        <end position="574"/>
    </location>
</feature>
<dbReference type="RefSeq" id="WP_208239332.1">
    <property type="nucleotide sequence ID" value="NZ_BAAAQU010000002.1"/>
</dbReference>
<keyword evidence="2" id="KW-0812">Transmembrane</keyword>
<accession>A0A939TNC6</accession>
<feature type="compositionally biased region" description="Low complexity" evidence="1">
    <location>
        <begin position="550"/>
        <end position="560"/>
    </location>
</feature>
<feature type="transmembrane region" description="Helical" evidence="2">
    <location>
        <begin position="113"/>
        <end position="136"/>
    </location>
</feature>
<feature type="compositionally biased region" description="Basic and acidic residues" evidence="1">
    <location>
        <begin position="502"/>
        <end position="513"/>
    </location>
</feature>
<feature type="region of interest" description="Disordered" evidence="1">
    <location>
        <begin position="591"/>
        <end position="662"/>
    </location>
</feature>
<feature type="compositionally biased region" description="Basic residues" evidence="1">
    <location>
        <begin position="653"/>
        <end position="662"/>
    </location>
</feature>
<evidence type="ECO:0000256" key="1">
    <source>
        <dbReference type="SAM" id="MobiDB-lite"/>
    </source>
</evidence>
<keyword evidence="2" id="KW-1133">Transmembrane helix</keyword>
<proteinExistence type="predicted"/>
<evidence type="ECO:0000313" key="4">
    <source>
        <dbReference type="Proteomes" id="UP000668403"/>
    </source>
</evidence>
<feature type="compositionally biased region" description="Basic and acidic residues" evidence="1">
    <location>
        <begin position="451"/>
        <end position="462"/>
    </location>
</feature>
<dbReference type="EMBL" id="JAGFBF010000005">
    <property type="protein sequence ID" value="MBO2990388.1"/>
    <property type="molecule type" value="Genomic_DNA"/>
</dbReference>
<feature type="compositionally biased region" description="Pro residues" evidence="1">
    <location>
        <begin position="533"/>
        <end position="542"/>
    </location>
</feature>
<dbReference type="AlphaFoldDB" id="A0A939TNC6"/>
<sequence length="662" mass="67851">MRATLTAVIAAIEAGAVALAGLVVIGVPAVLMWIITFGLDATPAELVGGIASVWFLAHGVPLQVSVTAEAALGLGLPGEAFAFPISLAPLGLSLVTVLLAMRAGWRFASRGGTGAAGVLGGGIGYTAVGFACLPFVAPMLPEPEWRALLTLGLIYAVSMLIPFVVHAAVSQQDWFTRSVRGVQRLVTRASPLLASTLPLRTQEVLRLALGALAALAGIAAAGFTVSLIIGYVDITALSQNLQLDPLGASVLFIVQLAFLPIALIWSMSWFVGTGFAVGVGTSVSPFDALVGPIPALPLMGAIPPSWGGFAPVAPAIIVIAGLVIGVAAARRSTLRGAGWGAAIVVPVLASTLAGLAVVLLSVLASGAMGPDRLAQAGPAPWLTGGIAAAELGVGMLLGIAAGRADAARLGTLVELVRGGDQRAIDARDHADATDARSWSSETLIALDRVERDRSAPDEDGRHQIAAGGVTGPRTGVTGRLRGFLGFGTAAAGSRGDVDDADDTGRVDTWRDETGPIETGDGDDPGAEIVPAVEPTPEPNPKPNPDDARSLEPAQAPAEAALPERLDDVTEDELRVSESEAEAILAAYSWDGSTVEWTDAPEDRSPDVDTPTDVGTEAAASAFESVDPDAQETAPVDDLIDDPEDSSGPGSGRRVWRWPGRKR</sequence>
<feature type="region of interest" description="Disordered" evidence="1">
    <location>
        <begin position="451"/>
        <end position="473"/>
    </location>
</feature>
<feature type="transmembrane region" description="Helical" evidence="2">
    <location>
        <begin position="207"/>
        <end position="232"/>
    </location>
</feature>
<evidence type="ECO:0000313" key="3">
    <source>
        <dbReference type="EMBL" id="MBO2990388.1"/>
    </source>
</evidence>
<feature type="transmembrane region" description="Helical" evidence="2">
    <location>
        <begin position="283"/>
        <end position="302"/>
    </location>
</feature>
<feature type="transmembrane region" description="Helical" evidence="2">
    <location>
        <begin position="379"/>
        <end position="401"/>
    </location>
</feature>
<reference evidence="3" key="1">
    <citation type="submission" date="2021-03" db="EMBL/GenBank/DDBJ databases">
        <title>Leucobacter chromiisoli sp. nov., isolated from chromium-containing soil of chemical plant.</title>
        <authorList>
            <person name="Xu Z."/>
        </authorList>
    </citation>
    <scope>NUCLEOTIDE SEQUENCE</scope>
    <source>
        <strain evidence="3">K 70/01</strain>
    </source>
</reference>
<feature type="transmembrane region" description="Helical" evidence="2">
    <location>
        <begin position="308"/>
        <end position="329"/>
    </location>
</feature>
<feature type="transmembrane region" description="Helical" evidence="2">
    <location>
        <begin position="341"/>
        <end position="367"/>
    </location>
</feature>
<keyword evidence="4" id="KW-1185">Reference proteome</keyword>
<organism evidence="3 4">
    <name type="scientific">Leucobacter tardus</name>
    <dbReference type="NCBI Taxonomy" id="501483"/>
    <lineage>
        <taxon>Bacteria</taxon>
        <taxon>Bacillati</taxon>
        <taxon>Actinomycetota</taxon>
        <taxon>Actinomycetes</taxon>
        <taxon>Micrococcales</taxon>
        <taxon>Microbacteriaceae</taxon>
        <taxon>Leucobacter</taxon>
    </lineage>
</organism>
<dbReference type="InterPro" id="IPR045931">
    <property type="entry name" value="DUF6350"/>
</dbReference>
<feature type="transmembrane region" description="Helical" evidence="2">
    <location>
        <begin position="7"/>
        <end position="35"/>
    </location>
</feature>
<keyword evidence="2" id="KW-0472">Membrane</keyword>
<feature type="transmembrane region" description="Helical" evidence="2">
    <location>
        <begin position="81"/>
        <end position="101"/>
    </location>
</feature>